<keyword evidence="3 13" id="KW-0813">Transport</keyword>
<evidence type="ECO:0000256" key="13">
    <source>
        <dbReference type="RuleBase" id="RU000679"/>
    </source>
</evidence>
<evidence type="ECO:0000256" key="2">
    <source>
        <dbReference type="ARBA" id="ARBA00007193"/>
    </source>
</evidence>
<evidence type="ECO:0000256" key="5">
    <source>
        <dbReference type="ARBA" id="ARBA00022692"/>
    </source>
</evidence>
<evidence type="ECO:0000256" key="6">
    <source>
        <dbReference type="ARBA" id="ARBA00022989"/>
    </source>
</evidence>
<dbReference type="GO" id="GO:0015280">
    <property type="term" value="F:ligand-gated sodium channel activity"/>
    <property type="evidence" value="ECO:0007669"/>
    <property type="project" value="TreeGrafter"/>
</dbReference>
<dbReference type="PANTHER" id="PTHR11690:SF276">
    <property type="entry name" value="DEGENERIN DEG-1"/>
    <property type="match status" value="1"/>
</dbReference>
<dbReference type="PROSITE" id="PS01206">
    <property type="entry name" value="ASC"/>
    <property type="match status" value="1"/>
</dbReference>
<keyword evidence="8 13" id="KW-0406">Ion transport</keyword>
<keyword evidence="11 13" id="KW-0739">Sodium transport</keyword>
<protein>
    <submittedName>
        <fullName evidence="15">Degenerin deg-1 (inferred by orthology to a C. elegans protein)</fullName>
    </submittedName>
</protein>
<evidence type="ECO:0000256" key="1">
    <source>
        <dbReference type="ARBA" id="ARBA00004141"/>
    </source>
</evidence>
<comment type="similarity">
    <text evidence="2 13">Belongs to the amiloride-sensitive sodium channel (TC 1.A.6) family.</text>
</comment>
<evidence type="ECO:0000256" key="3">
    <source>
        <dbReference type="ARBA" id="ARBA00022448"/>
    </source>
</evidence>
<sequence>LHSPDSEISNLKFDCEQFQLKFDNVLYPAITFCNLNPYKRSLIRLVPSVKDTMDVYENAKWMSKKNRQNRPRTDSLSYGAVEDKLKVLELFKDEILQAYHESGHQDDHSTNSSMKLNERDGAKNIPTDEFNQQILDQNVEMNQNQRFRKEPAIWLNQETSRKNSDTQHHRSRREEIIKEQFDHYQSKNTSPHSCTSPLNLYSGVNMIQIPRRRYEAIEAHCKCIGTMDMECIRFESVPLSNDAKCICTFDREMNVAWPCFNISVWQDEECPICAEDGHCEPKSNENVISVNWPCMCRRRQSDTVHNLFIKPYCIAKRMNILKLWTAHPDWEQNEMHWPSSTTSTTTTTTSTPSTTLLPSTEDDEYRRKKNQSARVSAPETVKAMGFTGMTDGVAMLTRAKENLIFTMSALSKMQRIALSHSKRDFIEMCSFDGKQCDIDKDFKLHVDPEFGNCYTFNWGINNNYTSSRAGPMYGIRILLFVNISDYMATSESTGVRIAVHSPTEFPFPDTFGYSAPIGFASSFGLRKQVVKKLGAPYGDCEVRKKMNSSWYIYSDYDYNPEGCHRSCFQNVLLEKCGCGDPRFPVPKGLKHCSAFNASARACLERSILEVGDFHHLTTDLQDCECRQPCEHESFTVTFSTSKWPSNINDVISLNIATTQ</sequence>
<name>A0A0M3K7U5_ANISI</name>
<evidence type="ECO:0000256" key="11">
    <source>
        <dbReference type="ARBA" id="ARBA00023201"/>
    </source>
</evidence>
<evidence type="ECO:0000256" key="9">
    <source>
        <dbReference type="ARBA" id="ARBA00023136"/>
    </source>
</evidence>
<dbReference type="GO" id="GO:0005886">
    <property type="term" value="C:plasma membrane"/>
    <property type="evidence" value="ECO:0007669"/>
    <property type="project" value="TreeGrafter"/>
</dbReference>
<dbReference type="PRINTS" id="PR01078">
    <property type="entry name" value="AMINACHANNEL"/>
</dbReference>
<evidence type="ECO:0000256" key="10">
    <source>
        <dbReference type="ARBA" id="ARBA00023180"/>
    </source>
</evidence>
<keyword evidence="10" id="KW-0325">Glycoprotein</keyword>
<keyword evidence="5 13" id="KW-0812">Transmembrane</keyword>
<evidence type="ECO:0000256" key="7">
    <source>
        <dbReference type="ARBA" id="ARBA00023053"/>
    </source>
</evidence>
<evidence type="ECO:0000256" key="12">
    <source>
        <dbReference type="ARBA" id="ARBA00023303"/>
    </source>
</evidence>
<evidence type="ECO:0000313" key="15">
    <source>
        <dbReference type="WBParaSite" id="ASIM_0001703601-mRNA-1"/>
    </source>
</evidence>
<proteinExistence type="inferred from homology"/>
<keyword evidence="12 13" id="KW-0407">Ion channel</keyword>
<dbReference type="PANTHER" id="PTHR11690">
    <property type="entry name" value="AMILORIDE-SENSITIVE SODIUM CHANNEL-RELATED"/>
    <property type="match status" value="1"/>
</dbReference>
<organism evidence="15">
    <name type="scientific">Anisakis simplex</name>
    <name type="common">Herring worm</name>
    <dbReference type="NCBI Taxonomy" id="6269"/>
    <lineage>
        <taxon>Eukaryota</taxon>
        <taxon>Metazoa</taxon>
        <taxon>Ecdysozoa</taxon>
        <taxon>Nematoda</taxon>
        <taxon>Chromadorea</taxon>
        <taxon>Rhabditida</taxon>
        <taxon>Spirurina</taxon>
        <taxon>Ascaridomorpha</taxon>
        <taxon>Ascaridoidea</taxon>
        <taxon>Anisakidae</taxon>
        <taxon>Anisakis</taxon>
        <taxon>Anisakis simplex complex</taxon>
    </lineage>
</organism>
<dbReference type="InterPro" id="IPR001873">
    <property type="entry name" value="ENaC"/>
</dbReference>
<keyword evidence="7" id="KW-0915">Sodium</keyword>
<comment type="subcellular location">
    <subcellularLocation>
        <location evidence="1">Membrane</location>
        <topology evidence="1">Multi-pass membrane protein</topology>
    </subcellularLocation>
</comment>
<feature type="region of interest" description="Disordered" evidence="14">
    <location>
        <begin position="335"/>
        <end position="376"/>
    </location>
</feature>
<feature type="compositionally biased region" description="Low complexity" evidence="14">
    <location>
        <begin position="338"/>
        <end position="359"/>
    </location>
</feature>
<reference evidence="15" key="1">
    <citation type="submission" date="2017-02" db="UniProtKB">
        <authorList>
            <consortium name="WormBaseParasite"/>
        </authorList>
    </citation>
    <scope>IDENTIFICATION</scope>
</reference>
<keyword evidence="9" id="KW-0472">Membrane</keyword>
<dbReference type="AlphaFoldDB" id="A0A0M3K7U5"/>
<dbReference type="WBParaSite" id="ASIM_0001703601-mRNA-1">
    <property type="protein sequence ID" value="ASIM_0001703601-mRNA-1"/>
    <property type="gene ID" value="ASIM_0001703601"/>
</dbReference>
<dbReference type="Pfam" id="PF00858">
    <property type="entry name" value="ASC"/>
    <property type="match status" value="1"/>
</dbReference>
<accession>A0A0M3K7U5</accession>
<feature type="region of interest" description="Disordered" evidence="14">
    <location>
        <begin position="101"/>
        <end position="124"/>
    </location>
</feature>
<dbReference type="InterPro" id="IPR020903">
    <property type="entry name" value="ENaC_CS"/>
</dbReference>
<keyword evidence="6" id="KW-1133">Transmembrane helix</keyword>
<evidence type="ECO:0000256" key="8">
    <source>
        <dbReference type="ARBA" id="ARBA00023065"/>
    </source>
</evidence>
<evidence type="ECO:0000256" key="14">
    <source>
        <dbReference type="SAM" id="MobiDB-lite"/>
    </source>
</evidence>
<evidence type="ECO:0000256" key="4">
    <source>
        <dbReference type="ARBA" id="ARBA00022461"/>
    </source>
</evidence>
<dbReference type="Gene3D" id="2.60.470.10">
    <property type="entry name" value="Acid-sensing ion channels like domains"/>
    <property type="match status" value="1"/>
</dbReference>
<keyword evidence="4 13" id="KW-0894">Sodium channel</keyword>